<proteinExistence type="inferred from homology"/>
<evidence type="ECO:0000313" key="13">
    <source>
        <dbReference type="EMBL" id="QTN00414.1"/>
    </source>
</evidence>
<evidence type="ECO:0000256" key="4">
    <source>
        <dbReference type="ARBA" id="ARBA00022692"/>
    </source>
</evidence>
<feature type="topological domain" description="Cytoplasmic" evidence="9">
    <location>
        <begin position="1"/>
        <end position="22"/>
    </location>
</feature>
<protein>
    <recommendedName>
        <fullName evidence="9">Polyisoprenyl-teichoic acid--peptidoglycan teichoic acid transferase TagU</fullName>
        <ecNumber evidence="9">2.7.8.-</ecNumber>
    </recommendedName>
</protein>
<dbReference type="NCBIfam" id="TIGR00350">
    <property type="entry name" value="lytR_cpsA_psr"/>
    <property type="match status" value="1"/>
</dbReference>
<comment type="subcellular location">
    <subcellularLocation>
        <location evidence="9">Cell membrane</location>
        <topology evidence="9">Single-pass type II membrane protein</topology>
    </subcellularLocation>
</comment>
<dbReference type="EMBL" id="CP046956">
    <property type="protein sequence ID" value="QTN00414.1"/>
    <property type="molecule type" value="Genomic_DNA"/>
</dbReference>
<evidence type="ECO:0000313" key="14">
    <source>
        <dbReference type="Proteomes" id="UP000665043"/>
    </source>
</evidence>
<dbReference type="EC" id="2.7.8.-" evidence="9"/>
<dbReference type="InterPro" id="IPR050922">
    <property type="entry name" value="LytR/CpsA/Psr_CW_biosynth"/>
</dbReference>
<accession>A0ABX7VV51</accession>
<evidence type="ECO:0000256" key="2">
    <source>
        <dbReference type="ARBA" id="ARBA00022475"/>
    </source>
</evidence>
<feature type="region of interest" description="Disordered" evidence="10">
    <location>
        <begin position="60"/>
        <end position="96"/>
    </location>
</feature>
<dbReference type="Gene3D" id="3.40.630.190">
    <property type="entry name" value="LCP protein"/>
    <property type="match status" value="1"/>
</dbReference>
<evidence type="ECO:0000256" key="8">
    <source>
        <dbReference type="ARBA" id="ARBA00023316"/>
    </source>
</evidence>
<evidence type="ECO:0000256" key="9">
    <source>
        <dbReference type="HAMAP-Rule" id="MF_01140"/>
    </source>
</evidence>
<keyword evidence="4 9" id="KW-0812">Transmembrane</keyword>
<sequence>MKKRGYYVARQAHKKKRGKRRRWLVWLGGVLLVVLIAAAGYGIYLYDKLQDTVNEIHEPLSDEQQSEETGSNGQTGNDDQNADGHSNYSDSTDPDNKKETLNFLLLGVDERANDQGRSDTMILVSANPNTDSMLMMSIPRDTYTEIPGKGMDKINHAYAFGGTSLAVKTVKQTFDVPIDFYIKVNMEGFRDGIDALNGITVENSFGFTQDGKNFPEGEINLNGEEALAYTRMRKKDPQGDLGRNERQRQVIQAALDQAANFSNFTKIGRILDIVGGNVRTNMKMENMRNVYSHYRQTRKTILSLEIDGSGKIMEDGIWYYMVTNQELARLNAELVEHMEAR</sequence>
<feature type="domain" description="Cell envelope-related transcriptional attenuator" evidence="12">
    <location>
        <begin position="117"/>
        <end position="259"/>
    </location>
</feature>
<keyword evidence="3 9" id="KW-0808">Transferase</keyword>
<comment type="similarity">
    <text evidence="1 9">Belongs to the LytR/CpsA/Psr (LCP) family.</text>
</comment>
<evidence type="ECO:0000259" key="12">
    <source>
        <dbReference type="Pfam" id="PF03816"/>
    </source>
</evidence>
<reference evidence="13 14" key="1">
    <citation type="submission" date="2019-12" db="EMBL/GenBank/DDBJ databases">
        <title>The whole genome sequencing of a strain isolated from a Mars analog, Dalangtan Playa.</title>
        <authorList>
            <person name="Huang T."/>
        </authorList>
    </citation>
    <scope>NUCLEOTIDE SEQUENCE [LARGE SCALE GENOMIC DNA]</scope>
    <source>
        <strain evidence="13 14">DP4-553-S</strain>
    </source>
</reference>
<dbReference type="InterPro" id="IPR004474">
    <property type="entry name" value="LytR_CpsA_psr"/>
</dbReference>
<name>A0ABX7VV51_9BACI</name>
<organism evidence="13 14">
    <name type="scientific">Sediminibacillus dalangtanensis</name>
    <dbReference type="NCBI Taxonomy" id="2729421"/>
    <lineage>
        <taxon>Bacteria</taxon>
        <taxon>Bacillati</taxon>
        <taxon>Bacillota</taxon>
        <taxon>Bacilli</taxon>
        <taxon>Bacillales</taxon>
        <taxon>Bacillaceae</taxon>
        <taxon>Sediminibacillus</taxon>
    </lineage>
</organism>
<dbReference type="PANTHER" id="PTHR33392">
    <property type="entry name" value="POLYISOPRENYL-TEICHOIC ACID--PEPTIDOGLYCAN TEICHOIC ACID TRANSFERASE TAGU"/>
    <property type="match status" value="1"/>
</dbReference>
<evidence type="ECO:0000256" key="6">
    <source>
        <dbReference type="ARBA" id="ARBA00022989"/>
    </source>
</evidence>
<dbReference type="Pfam" id="PF03816">
    <property type="entry name" value="LytR_cpsA_psr"/>
    <property type="match status" value="1"/>
</dbReference>
<evidence type="ECO:0000256" key="3">
    <source>
        <dbReference type="ARBA" id="ARBA00022679"/>
    </source>
</evidence>
<keyword evidence="14" id="KW-1185">Reference proteome</keyword>
<feature type="topological domain" description="Extracellular" evidence="9">
    <location>
        <begin position="44"/>
        <end position="341"/>
    </location>
</feature>
<evidence type="ECO:0000256" key="11">
    <source>
        <dbReference type="SAM" id="Phobius"/>
    </source>
</evidence>
<dbReference type="PANTHER" id="PTHR33392:SF6">
    <property type="entry name" value="POLYISOPRENYL-TEICHOIC ACID--PEPTIDOGLYCAN TEICHOIC ACID TRANSFERASE TAGU"/>
    <property type="match status" value="1"/>
</dbReference>
<evidence type="ECO:0000256" key="7">
    <source>
        <dbReference type="ARBA" id="ARBA00023136"/>
    </source>
</evidence>
<comment type="function">
    <text evidence="9">May catalyze the final step in cell wall teichoic acid biosynthesis, the transfer of the anionic cell wall polymers (APs) from their lipid-linked precursor to the cell wall peptidoglycan (PG).</text>
</comment>
<dbReference type="Proteomes" id="UP000665043">
    <property type="component" value="Chromosome"/>
</dbReference>
<keyword evidence="7 9" id="KW-0472">Membrane</keyword>
<keyword evidence="2 9" id="KW-1003">Cell membrane</keyword>
<keyword evidence="8 9" id="KW-0961">Cell wall biogenesis/degradation</keyword>
<feature type="compositionally biased region" description="Polar residues" evidence="10">
    <location>
        <begin position="67"/>
        <end position="91"/>
    </location>
</feature>
<evidence type="ECO:0000256" key="5">
    <source>
        <dbReference type="ARBA" id="ARBA00022968"/>
    </source>
</evidence>
<keyword evidence="6 9" id="KW-1133">Transmembrane helix</keyword>
<dbReference type="InterPro" id="IPR023734">
    <property type="entry name" value="TagU"/>
</dbReference>
<dbReference type="HAMAP" id="MF_01140">
    <property type="entry name" value="TagU_transferase"/>
    <property type="match status" value="1"/>
</dbReference>
<evidence type="ECO:0000256" key="1">
    <source>
        <dbReference type="ARBA" id="ARBA00006068"/>
    </source>
</evidence>
<comment type="pathway">
    <text evidence="9">Cell wall biogenesis.</text>
</comment>
<feature type="transmembrane region" description="Helical" evidence="11">
    <location>
        <begin position="23"/>
        <end position="46"/>
    </location>
</feature>
<evidence type="ECO:0000256" key="10">
    <source>
        <dbReference type="SAM" id="MobiDB-lite"/>
    </source>
</evidence>
<gene>
    <name evidence="9" type="primary">tagU</name>
    <name evidence="13" type="ORF">ERJ70_14565</name>
</gene>
<keyword evidence="5 9" id="KW-0735">Signal-anchor</keyword>